<dbReference type="RefSeq" id="WP_148566240.1">
    <property type="nucleotide sequence ID" value="NZ_RXYA01000003.1"/>
</dbReference>
<keyword evidence="2" id="KW-1003">Cell membrane</keyword>
<proteinExistence type="predicted"/>
<keyword evidence="3 7" id="KW-0812">Transmembrane</keyword>
<comment type="caution">
    <text evidence="8">The sequence shown here is derived from an EMBL/GenBank/DDBJ whole genome shotgun (WGS) entry which is preliminary data.</text>
</comment>
<gene>
    <name evidence="8" type="ORF">GH810_06840</name>
</gene>
<evidence type="ECO:0000256" key="5">
    <source>
        <dbReference type="ARBA" id="ARBA00023136"/>
    </source>
</evidence>
<dbReference type="OrthoDB" id="1653617at2"/>
<reference evidence="8" key="2">
    <citation type="submission" date="2020-10" db="EMBL/GenBank/DDBJ databases">
        <title>Comparative genomics of the Acetobacterium genus.</title>
        <authorList>
            <person name="Marshall C."/>
            <person name="May H."/>
            <person name="Norman S."/>
        </authorList>
    </citation>
    <scope>NUCLEOTIDE SEQUENCE</scope>
    <source>
        <strain evidence="8">DER-2019</strain>
    </source>
</reference>
<feature type="region of interest" description="Disordered" evidence="6">
    <location>
        <begin position="167"/>
        <end position="190"/>
    </location>
</feature>
<evidence type="ECO:0000256" key="7">
    <source>
        <dbReference type="SAM" id="Phobius"/>
    </source>
</evidence>
<keyword evidence="4 7" id="KW-1133">Transmembrane helix</keyword>
<organism evidence="8 9">
    <name type="scientific">Acetobacterium paludosum</name>
    <dbReference type="NCBI Taxonomy" id="52693"/>
    <lineage>
        <taxon>Bacteria</taxon>
        <taxon>Bacillati</taxon>
        <taxon>Bacillota</taxon>
        <taxon>Clostridia</taxon>
        <taxon>Eubacteriales</taxon>
        <taxon>Eubacteriaceae</taxon>
        <taxon>Acetobacterium</taxon>
    </lineage>
</organism>
<evidence type="ECO:0000256" key="4">
    <source>
        <dbReference type="ARBA" id="ARBA00022989"/>
    </source>
</evidence>
<evidence type="ECO:0000256" key="2">
    <source>
        <dbReference type="ARBA" id="ARBA00022475"/>
    </source>
</evidence>
<accession>A0A923KX75</accession>
<feature type="transmembrane region" description="Helical" evidence="7">
    <location>
        <begin position="17"/>
        <end position="46"/>
    </location>
</feature>
<evidence type="ECO:0000313" key="9">
    <source>
        <dbReference type="Proteomes" id="UP000616595"/>
    </source>
</evidence>
<evidence type="ECO:0000256" key="3">
    <source>
        <dbReference type="ARBA" id="ARBA00022692"/>
    </source>
</evidence>
<sequence length="205" mass="22509">MKSCNLPSIGMRNLKTALAVFICVVVFALMGPNFNPLFAAVAAVITMESNIEETVESGWNRILGTIIGGATGIFGIFLANLIPFRYGYVAVIPLGVMGLIYLCSNLKKHGAITIACVMFISVMTTYSQDLGNYMLAAMRLLETAFGIIVAYLVNRFIKLPECDTKKNQENPNKAKAEKRLSADQEKSNERPKMNVASIIYMILKP</sequence>
<keyword evidence="9" id="KW-1185">Reference proteome</keyword>
<evidence type="ECO:0000313" key="8">
    <source>
        <dbReference type="EMBL" id="MBC3888021.1"/>
    </source>
</evidence>
<reference evidence="8" key="1">
    <citation type="submission" date="2019-10" db="EMBL/GenBank/DDBJ databases">
        <authorList>
            <person name="Ross D.E."/>
            <person name="Gulliver D."/>
        </authorList>
    </citation>
    <scope>NUCLEOTIDE SEQUENCE</scope>
    <source>
        <strain evidence="8">DER-2019</strain>
    </source>
</reference>
<evidence type="ECO:0008006" key="10">
    <source>
        <dbReference type="Google" id="ProtNLM"/>
    </source>
</evidence>
<feature type="transmembrane region" description="Helical" evidence="7">
    <location>
        <begin position="85"/>
        <end position="103"/>
    </location>
</feature>
<dbReference type="EMBL" id="WJBD01000006">
    <property type="protein sequence ID" value="MBC3888021.1"/>
    <property type="molecule type" value="Genomic_DNA"/>
</dbReference>
<feature type="transmembrane region" description="Helical" evidence="7">
    <location>
        <begin position="58"/>
        <end position="79"/>
    </location>
</feature>
<dbReference type="AlphaFoldDB" id="A0A923KX75"/>
<protein>
    <recommendedName>
        <fullName evidence="10">FUSC family protein</fullName>
    </recommendedName>
</protein>
<dbReference type="PANTHER" id="PTHR30509:SF9">
    <property type="entry name" value="MULTIDRUG RESISTANCE PROTEIN MDTO"/>
    <property type="match status" value="1"/>
</dbReference>
<feature type="transmembrane region" description="Helical" evidence="7">
    <location>
        <begin position="133"/>
        <end position="153"/>
    </location>
</feature>
<name>A0A923KX75_9FIRM</name>
<dbReference type="Proteomes" id="UP000616595">
    <property type="component" value="Unassembled WGS sequence"/>
</dbReference>
<dbReference type="GO" id="GO:0005886">
    <property type="term" value="C:plasma membrane"/>
    <property type="evidence" value="ECO:0007669"/>
    <property type="project" value="UniProtKB-SubCell"/>
</dbReference>
<evidence type="ECO:0000256" key="6">
    <source>
        <dbReference type="SAM" id="MobiDB-lite"/>
    </source>
</evidence>
<dbReference type="PANTHER" id="PTHR30509">
    <property type="entry name" value="P-HYDROXYBENZOIC ACID EFFLUX PUMP SUBUNIT-RELATED"/>
    <property type="match status" value="1"/>
</dbReference>
<comment type="subcellular location">
    <subcellularLocation>
        <location evidence="1">Cell membrane</location>
        <topology evidence="1">Multi-pass membrane protein</topology>
    </subcellularLocation>
</comment>
<dbReference type="Pfam" id="PF06081">
    <property type="entry name" value="ArAE_1"/>
    <property type="match status" value="1"/>
</dbReference>
<dbReference type="InterPro" id="IPR010343">
    <property type="entry name" value="ArAE_1"/>
</dbReference>
<keyword evidence="5 7" id="KW-0472">Membrane</keyword>
<evidence type="ECO:0000256" key="1">
    <source>
        <dbReference type="ARBA" id="ARBA00004651"/>
    </source>
</evidence>